<dbReference type="RefSeq" id="WP_060082048.1">
    <property type="nucleotide sequence ID" value="NZ_LPCS01000135.1"/>
</dbReference>
<organism evidence="2 3">
    <name type="scientific">Burkholderia vietnamiensis</name>
    <dbReference type="NCBI Taxonomy" id="60552"/>
    <lineage>
        <taxon>Bacteria</taxon>
        <taxon>Pseudomonadati</taxon>
        <taxon>Pseudomonadota</taxon>
        <taxon>Betaproteobacteria</taxon>
        <taxon>Burkholderiales</taxon>
        <taxon>Burkholderiaceae</taxon>
        <taxon>Burkholderia</taxon>
        <taxon>Burkholderia cepacia complex</taxon>
    </lineage>
</organism>
<dbReference type="InterPro" id="IPR037026">
    <property type="entry name" value="Vgr_OB-fold_dom_sf"/>
</dbReference>
<accession>A0AA44Y1B7</accession>
<proteinExistence type="predicted"/>
<dbReference type="AlphaFoldDB" id="A0AA44Y1B7"/>
<dbReference type="Gene3D" id="2.40.50.230">
    <property type="entry name" value="Gp5 N-terminal domain"/>
    <property type="match status" value="1"/>
</dbReference>
<evidence type="ECO:0000313" key="3">
    <source>
        <dbReference type="Proteomes" id="UP000237632"/>
    </source>
</evidence>
<dbReference type="EMBL" id="PVHK01000067">
    <property type="protein sequence ID" value="PRH42426.1"/>
    <property type="molecule type" value="Genomic_DNA"/>
</dbReference>
<sequence>MVDNAFGYRGSQRPTSGTSPFNEQSFLVWQILRTIAGARLVEVKAVTNAGSVSPVGFVDVLPLVNQLDGSDSAMPHGVIHNLPYFRLQGGANAVIIDPQVGDIGVAIVEDRDISSVKANRGPANPGSKRIFDMADGLYLGGFLNGAPTQYVQFSTAGISVVSPTKVTLQAPLVEVDASTSFTVNSPQSGFSGTVIVQGLLSWLAGMTGSTVSGVASLISGVVQFVGSITSNGHAIDSTHQHTNSGGSGLGGPPQ</sequence>
<feature type="compositionally biased region" description="Gly residues" evidence="1">
    <location>
        <begin position="245"/>
        <end position="254"/>
    </location>
</feature>
<evidence type="ECO:0000256" key="1">
    <source>
        <dbReference type="SAM" id="MobiDB-lite"/>
    </source>
</evidence>
<reference evidence="2 3" key="1">
    <citation type="submission" date="2018-03" db="EMBL/GenBank/DDBJ databases">
        <authorList>
            <person name="Nguyen K."/>
            <person name="Fouts D."/>
            <person name="Sutton G."/>
        </authorList>
    </citation>
    <scope>NUCLEOTIDE SEQUENCE [LARGE SCALE GENOMIC DNA]</scope>
    <source>
        <strain evidence="2 3">AU3578</strain>
    </source>
</reference>
<feature type="region of interest" description="Disordered" evidence="1">
    <location>
        <begin position="235"/>
        <end position="254"/>
    </location>
</feature>
<evidence type="ECO:0000313" key="2">
    <source>
        <dbReference type="EMBL" id="PRH42426.1"/>
    </source>
</evidence>
<name>A0AA44Y1B7_BURVI</name>
<protein>
    <submittedName>
        <fullName evidence="2">Oxidoreductase</fullName>
    </submittedName>
</protein>
<dbReference type="Proteomes" id="UP000237632">
    <property type="component" value="Unassembled WGS sequence"/>
</dbReference>
<gene>
    <name evidence="2" type="ORF">C6T65_10305</name>
</gene>
<comment type="caution">
    <text evidence="2">The sequence shown here is derived from an EMBL/GenBank/DDBJ whole genome shotgun (WGS) entry which is preliminary data.</text>
</comment>